<dbReference type="PROSITE" id="PS50887">
    <property type="entry name" value="GGDEF"/>
    <property type="match status" value="1"/>
</dbReference>
<keyword evidence="2" id="KW-1133">Transmembrane helix</keyword>
<feature type="region of interest" description="Disordered" evidence="1">
    <location>
        <begin position="361"/>
        <end position="390"/>
    </location>
</feature>
<dbReference type="CDD" id="cd01949">
    <property type="entry name" value="GGDEF"/>
    <property type="match status" value="1"/>
</dbReference>
<dbReference type="NCBIfam" id="TIGR00254">
    <property type="entry name" value="GGDEF"/>
    <property type="match status" value="1"/>
</dbReference>
<protein>
    <submittedName>
        <fullName evidence="4">GGDEF domain-containing protein</fullName>
    </submittedName>
</protein>
<feature type="transmembrane region" description="Helical" evidence="2">
    <location>
        <begin position="30"/>
        <end position="48"/>
    </location>
</feature>
<dbReference type="PANTHER" id="PTHR46663">
    <property type="entry name" value="DIGUANYLATE CYCLASE DGCT-RELATED"/>
    <property type="match status" value="1"/>
</dbReference>
<gene>
    <name evidence="4" type="ORF">LR394_17860</name>
</gene>
<sequence>MGMRGWTRWMPKGSPVSDESWQARHRIIRIALWLSVPVLLVTGLLGPMPAAETLILSALVAGIGASARLATSRDIKAEITSFALILASFAGVELSGGQIHAHLFILSAVALVALYQRWLPLLGTIAAVGVHHFVFGLIAPERVFSVTMGAMPSGHHIPMDMLIVMVLVHVAAIAVEVFAILAFWRFNEQLSDQLQDTVDQLRGREEELHHQATHDALTGLPNRSCFGSAVMEQLHEGHTFAVLMLDLDDFKPVNDTYGHHAGDQLLISVADRLAGCLSGADLPARLGGDEFAVLLKEHTDLHGIQHVADRIVAAMHQPFHLEECEVTVKVSMSIGIARADESLTADDLLRRADSAMYSAKRAGKGQWVLRDGELPEQERPREEPAPEHHI</sequence>
<comment type="caution">
    <text evidence="4">The sequence shown here is derived from an EMBL/GenBank/DDBJ whole genome shotgun (WGS) entry which is preliminary data.</text>
</comment>
<feature type="domain" description="GGDEF" evidence="3">
    <location>
        <begin position="238"/>
        <end position="372"/>
    </location>
</feature>
<dbReference type="InterPro" id="IPR043128">
    <property type="entry name" value="Rev_trsase/Diguanyl_cyclase"/>
</dbReference>
<evidence type="ECO:0000313" key="4">
    <source>
        <dbReference type="EMBL" id="MCD5312775.1"/>
    </source>
</evidence>
<accession>A0A9X1SVF1</accession>
<dbReference type="AlphaFoldDB" id="A0A9X1SVF1"/>
<feature type="transmembrane region" description="Helical" evidence="2">
    <location>
        <begin position="161"/>
        <end position="184"/>
    </location>
</feature>
<dbReference type="RefSeq" id="WP_231443341.1">
    <property type="nucleotide sequence ID" value="NZ_JAJOMB010000009.1"/>
</dbReference>
<dbReference type="InterPro" id="IPR000160">
    <property type="entry name" value="GGDEF_dom"/>
</dbReference>
<organism evidence="4 5">
    <name type="scientific">Kineosporia babensis</name>
    <dbReference type="NCBI Taxonomy" id="499548"/>
    <lineage>
        <taxon>Bacteria</taxon>
        <taxon>Bacillati</taxon>
        <taxon>Actinomycetota</taxon>
        <taxon>Actinomycetes</taxon>
        <taxon>Kineosporiales</taxon>
        <taxon>Kineosporiaceae</taxon>
        <taxon>Kineosporia</taxon>
    </lineage>
</organism>
<feature type="compositionally biased region" description="Basic and acidic residues" evidence="1">
    <location>
        <begin position="370"/>
        <end position="390"/>
    </location>
</feature>
<evidence type="ECO:0000313" key="5">
    <source>
        <dbReference type="Proteomes" id="UP001138997"/>
    </source>
</evidence>
<dbReference type="EMBL" id="JAJOMB010000009">
    <property type="protein sequence ID" value="MCD5312775.1"/>
    <property type="molecule type" value="Genomic_DNA"/>
</dbReference>
<dbReference type="Pfam" id="PF00990">
    <property type="entry name" value="GGDEF"/>
    <property type="match status" value="1"/>
</dbReference>
<dbReference type="SUPFAM" id="SSF55073">
    <property type="entry name" value="Nucleotide cyclase"/>
    <property type="match status" value="1"/>
</dbReference>
<evidence type="ECO:0000256" key="1">
    <source>
        <dbReference type="SAM" id="MobiDB-lite"/>
    </source>
</evidence>
<reference evidence="4" key="1">
    <citation type="submission" date="2021-11" db="EMBL/GenBank/DDBJ databases">
        <title>Streptomyces corallinus and Kineosporia corallina sp. nov., two new coral-derived marine actinobacteria.</title>
        <authorList>
            <person name="Buangrab K."/>
            <person name="Sutthacheep M."/>
            <person name="Yeemin T."/>
            <person name="Harunari E."/>
            <person name="Igarashi Y."/>
            <person name="Sripreechasak P."/>
            <person name="Kanchanasin P."/>
            <person name="Tanasupawat S."/>
            <person name="Phongsopitanun W."/>
        </authorList>
    </citation>
    <scope>NUCLEOTIDE SEQUENCE</scope>
    <source>
        <strain evidence="4">JCM 31032</strain>
    </source>
</reference>
<dbReference type="InterPro" id="IPR052163">
    <property type="entry name" value="DGC-Regulatory_Protein"/>
</dbReference>
<feature type="transmembrane region" description="Helical" evidence="2">
    <location>
        <begin position="121"/>
        <end position="140"/>
    </location>
</feature>
<proteinExistence type="predicted"/>
<name>A0A9X1SVF1_9ACTN</name>
<feature type="transmembrane region" description="Helical" evidence="2">
    <location>
        <begin position="82"/>
        <end position="115"/>
    </location>
</feature>
<feature type="transmembrane region" description="Helical" evidence="2">
    <location>
        <begin position="54"/>
        <end position="70"/>
    </location>
</feature>
<keyword evidence="2" id="KW-0812">Transmembrane</keyword>
<keyword evidence="5" id="KW-1185">Reference proteome</keyword>
<dbReference type="InterPro" id="IPR029787">
    <property type="entry name" value="Nucleotide_cyclase"/>
</dbReference>
<dbReference type="SMART" id="SM00267">
    <property type="entry name" value="GGDEF"/>
    <property type="match status" value="1"/>
</dbReference>
<evidence type="ECO:0000259" key="3">
    <source>
        <dbReference type="PROSITE" id="PS50887"/>
    </source>
</evidence>
<dbReference type="PANTHER" id="PTHR46663:SF2">
    <property type="entry name" value="GGDEF DOMAIN-CONTAINING PROTEIN"/>
    <property type="match status" value="1"/>
</dbReference>
<dbReference type="Gene3D" id="3.30.70.270">
    <property type="match status" value="1"/>
</dbReference>
<keyword evidence="2" id="KW-0472">Membrane</keyword>
<dbReference type="Proteomes" id="UP001138997">
    <property type="component" value="Unassembled WGS sequence"/>
</dbReference>
<evidence type="ECO:0000256" key="2">
    <source>
        <dbReference type="SAM" id="Phobius"/>
    </source>
</evidence>
<dbReference type="FunFam" id="3.30.70.270:FF:000001">
    <property type="entry name" value="Diguanylate cyclase domain protein"/>
    <property type="match status" value="1"/>
</dbReference>